<organism evidence="1 2">
    <name type="scientific">Devosia crocina</name>
    <dbReference type="NCBI Taxonomy" id="429728"/>
    <lineage>
        <taxon>Bacteria</taxon>
        <taxon>Pseudomonadati</taxon>
        <taxon>Pseudomonadota</taxon>
        <taxon>Alphaproteobacteria</taxon>
        <taxon>Hyphomicrobiales</taxon>
        <taxon>Devosiaceae</taxon>
        <taxon>Devosia</taxon>
    </lineage>
</organism>
<sequence length="71" mass="7721">MRIEGSIETGLDVYGENICAKGLTLNQLHELVSQLVRLFIPFNFAEVSDEQFAEAADAAQISVEDIAQPGP</sequence>
<dbReference type="Proteomes" id="UP000199074">
    <property type="component" value="Unassembled WGS sequence"/>
</dbReference>
<keyword evidence="2" id="KW-1185">Reference proteome</keyword>
<dbReference type="EMBL" id="FPCK01000001">
    <property type="protein sequence ID" value="SFV31324.1"/>
    <property type="molecule type" value="Genomic_DNA"/>
</dbReference>
<dbReference type="RefSeq" id="WP_092422446.1">
    <property type="nucleotide sequence ID" value="NZ_FPCK01000001.1"/>
</dbReference>
<evidence type="ECO:0000313" key="2">
    <source>
        <dbReference type="Proteomes" id="UP000199074"/>
    </source>
</evidence>
<accession>A0A1I7N9F1</accession>
<dbReference type="STRING" id="429728.SAMN05216456_1304"/>
<proteinExistence type="predicted"/>
<name>A0A1I7N9F1_9HYPH</name>
<dbReference type="AlphaFoldDB" id="A0A1I7N9F1"/>
<evidence type="ECO:0000313" key="1">
    <source>
        <dbReference type="EMBL" id="SFV31324.1"/>
    </source>
</evidence>
<protein>
    <submittedName>
        <fullName evidence="1">Uncharacterized protein</fullName>
    </submittedName>
</protein>
<reference evidence="1 2" key="1">
    <citation type="submission" date="2016-10" db="EMBL/GenBank/DDBJ databases">
        <authorList>
            <person name="de Groot N.N."/>
        </authorList>
    </citation>
    <scope>NUCLEOTIDE SEQUENCE [LARGE SCALE GENOMIC DNA]</scope>
    <source>
        <strain evidence="1 2">IPL20</strain>
    </source>
</reference>
<gene>
    <name evidence="1" type="ORF">SAMN05216456_1304</name>
</gene>